<keyword evidence="12" id="KW-1185">Reference proteome</keyword>
<dbReference type="InterPro" id="IPR032675">
    <property type="entry name" value="LRR_dom_sf"/>
</dbReference>
<dbReference type="GO" id="GO:0002758">
    <property type="term" value="P:innate immune response-activating signaling pathway"/>
    <property type="evidence" value="ECO:0007669"/>
    <property type="project" value="UniProtKB-ARBA"/>
</dbReference>
<dbReference type="Pfam" id="PF23598">
    <property type="entry name" value="LRR_14"/>
    <property type="match status" value="1"/>
</dbReference>
<evidence type="ECO:0000256" key="6">
    <source>
        <dbReference type="ARBA" id="ARBA00023054"/>
    </source>
</evidence>
<dbReference type="Gene3D" id="1.20.5.4130">
    <property type="match status" value="1"/>
</dbReference>
<feature type="domain" description="Disease resistance R13L4/SHOC-2-like LRR" evidence="10">
    <location>
        <begin position="557"/>
        <end position="681"/>
    </location>
</feature>
<sequence>MEAALVSAVTGALKPVLEKLATLLGDEYKRLKGVHGEIKFLTDELAAMHAFLVKMSEEEDPDVQDKVWMTAVRELSYDMEDSIDDFMQGADQKDAKPDGFIEKIKSSLGKLGKMKTHHRIGKEIQGLKKQIIEVGQRNARYKNRDDFSSTRNATVDPRALAIFEHASKLIGIDEPKCEIIKMLTQDDGVASTQHQIKMVSIVGAGGMGKTTLANQVYQELKGQFECHNFLSVSRNPDMMCILRTILSEVTGQKYGDTKSGSIQQVISKINDFLADKRYLIVVDDIWKEESWDVLKCAFPSSNYGSKIITTTRISNVAHSCHSSFRGHIYNIKPLNMVHSRQLFYGRLFNSKENCPAYLEEVSDQILEKCDGLPLAIIAISGLLANTEQTEHHWNQVKASIGCALERNSSVQRMIKILSLSYFDLPIHLKTCLLYLSIFPEDSVIEKKGLIRRWIGEGFIHKEGRYTTYELGEKYFNELINRSLIQPVEMTRYGNVWSCRVHDTILDFIIFKSIEENFVTLVGVPNLTVGTQNKVRRLAIQVKDREDYFVLSGIVLSHVRSFSLFPGLVEIPSLNEFKHLRVLVLRDCSQMENHHLVNIVGLFQLRYLDLRETDISELPEQIGHLQCLEILDLRWCGLHELPASIVNLERLVNLMVCSKVKFPAGILKMQSLERLGEVGVFKEPLNLLQ</sequence>
<dbReference type="CDD" id="cd14798">
    <property type="entry name" value="RX-CC_like"/>
    <property type="match status" value="1"/>
</dbReference>
<dbReference type="InterPro" id="IPR044974">
    <property type="entry name" value="Disease_R_plants"/>
</dbReference>
<dbReference type="PANTHER" id="PTHR23155">
    <property type="entry name" value="DISEASE RESISTANCE PROTEIN RP"/>
    <property type="match status" value="1"/>
</dbReference>
<dbReference type="PRINTS" id="PR00364">
    <property type="entry name" value="DISEASERSIST"/>
</dbReference>
<protein>
    <recommendedName>
        <fullName evidence="13">Disease resistance protein RPM1</fullName>
    </recommendedName>
</protein>
<dbReference type="InterPro" id="IPR038005">
    <property type="entry name" value="RX-like_CC"/>
</dbReference>
<reference evidence="11" key="3">
    <citation type="submission" date="2022-06" db="UniProtKB">
        <authorList>
            <consortium name="EnsemblPlants"/>
        </authorList>
    </citation>
    <scope>IDENTIFICATION</scope>
</reference>
<dbReference type="Pfam" id="PF23559">
    <property type="entry name" value="WHD_DRP"/>
    <property type="match status" value="1"/>
</dbReference>
<dbReference type="Proteomes" id="UP000015106">
    <property type="component" value="Chromosome 6"/>
</dbReference>
<keyword evidence="5" id="KW-0611">Plant defense</keyword>
<dbReference type="EnsemblPlants" id="TuG1812G0600004389.01.T01">
    <property type="protein sequence ID" value="TuG1812G0600004389.01.T01"/>
    <property type="gene ID" value="TuG1812G0600004389.01"/>
</dbReference>
<evidence type="ECO:0000256" key="1">
    <source>
        <dbReference type="ARBA" id="ARBA00008894"/>
    </source>
</evidence>
<dbReference type="GO" id="GO:0042742">
    <property type="term" value="P:defense response to bacterium"/>
    <property type="evidence" value="ECO:0007669"/>
    <property type="project" value="UniProtKB-ARBA"/>
</dbReference>
<evidence type="ECO:0000313" key="11">
    <source>
        <dbReference type="EnsemblPlants" id="TuG1812G0600004389.01.T01"/>
    </source>
</evidence>
<proteinExistence type="inferred from homology"/>
<dbReference type="InterPro" id="IPR036388">
    <property type="entry name" value="WH-like_DNA-bd_sf"/>
</dbReference>
<dbReference type="Gene3D" id="3.40.50.300">
    <property type="entry name" value="P-loop containing nucleotide triphosphate hydrolases"/>
    <property type="match status" value="1"/>
</dbReference>
<dbReference type="Gene3D" id="1.10.8.430">
    <property type="entry name" value="Helical domain of apoptotic protease-activating factors"/>
    <property type="match status" value="1"/>
</dbReference>
<reference evidence="11" key="2">
    <citation type="submission" date="2018-03" db="EMBL/GenBank/DDBJ databases">
        <title>The Triticum urartu genome reveals the dynamic nature of wheat genome evolution.</title>
        <authorList>
            <person name="Ling H."/>
            <person name="Ma B."/>
            <person name="Shi X."/>
            <person name="Liu H."/>
            <person name="Dong L."/>
            <person name="Sun H."/>
            <person name="Cao Y."/>
            <person name="Gao Q."/>
            <person name="Zheng S."/>
            <person name="Li Y."/>
            <person name="Yu Y."/>
            <person name="Du H."/>
            <person name="Qi M."/>
            <person name="Li Y."/>
            <person name="Yu H."/>
            <person name="Cui Y."/>
            <person name="Wang N."/>
            <person name="Chen C."/>
            <person name="Wu H."/>
            <person name="Zhao Y."/>
            <person name="Zhang J."/>
            <person name="Li Y."/>
            <person name="Zhou W."/>
            <person name="Zhang B."/>
            <person name="Hu W."/>
            <person name="Eijk M."/>
            <person name="Tang J."/>
            <person name="Witsenboer H."/>
            <person name="Zhao S."/>
            <person name="Li Z."/>
            <person name="Zhang A."/>
            <person name="Wang D."/>
            <person name="Liang C."/>
        </authorList>
    </citation>
    <scope>NUCLEOTIDE SEQUENCE [LARGE SCALE GENOMIC DNA]</scope>
    <source>
        <strain evidence="11">cv. G1812</strain>
    </source>
</reference>
<evidence type="ECO:0000313" key="12">
    <source>
        <dbReference type="Proteomes" id="UP000015106"/>
    </source>
</evidence>
<keyword evidence="6" id="KW-0175">Coiled coil</keyword>
<name>A0A8R7UZM4_TRIUA</name>
<evidence type="ECO:0008006" key="13">
    <source>
        <dbReference type="Google" id="ProtNLM"/>
    </source>
</evidence>
<comment type="similarity">
    <text evidence="1">Belongs to the disease resistance NB-LRR family.</text>
</comment>
<dbReference type="InterPro" id="IPR042197">
    <property type="entry name" value="Apaf_helical"/>
</dbReference>
<dbReference type="AlphaFoldDB" id="A0A8R7UZM4"/>
<evidence type="ECO:0000256" key="4">
    <source>
        <dbReference type="ARBA" id="ARBA00022741"/>
    </source>
</evidence>
<dbReference type="InterPro" id="IPR002182">
    <property type="entry name" value="NB-ARC"/>
</dbReference>
<dbReference type="InterPro" id="IPR058922">
    <property type="entry name" value="WHD_DRP"/>
</dbReference>
<dbReference type="InterPro" id="IPR041118">
    <property type="entry name" value="Rx_N"/>
</dbReference>
<keyword evidence="4" id="KW-0547">Nucleotide-binding</keyword>
<feature type="domain" description="NB-ARC" evidence="7">
    <location>
        <begin position="193"/>
        <end position="323"/>
    </location>
</feature>
<evidence type="ECO:0000256" key="3">
    <source>
        <dbReference type="ARBA" id="ARBA00022737"/>
    </source>
</evidence>
<feature type="domain" description="Disease resistance N-terminal" evidence="8">
    <location>
        <begin position="12"/>
        <end position="97"/>
    </location>
</feature>
<dbReference type="InterPro" id="IPR055414">
    <property type="entry name" value="LRR_R13L4/SHOC2-like"/>
</dbReference>
<keyword evidence="3" id="KW-0677">Repeat</keyword>
<dbReference type="GO" id="GO:0009626">
    <property type="term" value="P:plant-type hypersensitive response"/>
    <property type="evidence" value="ECO:0007669"/>
    <property type="project" value="UniProtKB-ARBA"/>
</dbReference>
<evidence type="ECO:0000256" key="5">
    <source>
        <dbReference type="ARBA" id="ARBA00022821"/>
    </source>
</evidence>
<evidence type="ECO:0000259" key="9">
    <source>
        <dbReference type="Pfam" id="PF23559"/>
    </source>
</evidence>
<dbReference type="FunFam" id="1.10.10.10:FF:000322">
    <property type="entry name" value="Probable disease resistance protein At1g63360"/>
    <property type="match status" value="1"/>
</dbReference>
<dbReference type="FunFam" id="3.40.50.300:FF:001091">
    <property type="entry name" value="Probable disease resistance protein At1g61300"/>
    <property type="match status" value="1"/>
</dbReference>
<reference evidence="12" key="1">
    <citation type="journal article" date="2013" name="Nature">
        <title>Draft genome of the wheat A-genome progenitor Triticum urartu.</title>
        <authorList>
            <person name="Ling H.Q."/>
            <person name="Zhao S."/>
            <person name="Liu D."/>
            <person name="Wang J."/>
            <person name="Sun H."/>
            <person name="Zhang C."/>
            <person name="Fan H."/>
            <person name="Li D."/>
            <person name="Dong L."/>
            <person name="Tao Y."/>
            <person name="Gao C."/>
            <person name="Wu H."/>
            <person name="Li Y."/>
            <person name="Cui Y."/>
            <person name="Guo X."/>
            <person name="Zheng S."/>
            <person name="Wang B."/>
            <person name="Yu K."/>
            <person name="Liang Q."/>
            <person name="Yang W."/>
            <person name="Lou X."/>
            <person name="Chen J."/>
            <person name="Feng M."/>
            <person name="Jian J."/>
            <person name="Zhang X."/>
            <person name="Luo G."/>
            <person name="Jiang Y."/>
            <person name="Liu J."/>
            <person name="Wang Z."/>
            <person name="Sha Y."/>
            <person name="Zhang B."/>
            <person name="Wu H."/>
            <person name="Tang D."/>
            <person name="Shen Q."/>
            <person name="Xue P."/>
            <person name="Zou S."/>
            <person name="Wang X."/>
            <person name="Liu X."/>
            <person name="Wang F."/>
            <person name="Yang Y."/>
            <person name="An X."/>
            <person name="Dong Z."/>
            <person name="Zhang K."/>
            <person name="Zhang X."/>
            <person name="Luo M.C."/>
            <person name="Dvorak J."/>
            <person name="Tong Y."/>
            <person name="Wang J."/>
            <person name="Yang H."/>
            <person name="Li Z."/>
            <person name="Wang D."/>
            <person name="Zhang A."/>
            <person name="Wang J."/>
        </authorList>
    </citation>
    <scope>NUCLEOTIDE SEQUENCE</scope>
    <source>
        <strain evidence="12">cv. G1812</strain>
    </source>
</reference>
<dbReference type="SUPFAM" id="SSF52540">
    <property type="entry name" value="P-loop containing nucleoside triphosphate hydrolases"/>
    <property type="match status" value="1"/>
</dbReference>
<dbReference type="Pfam" id="PF18052">
    <property type="entry name" value="Rx_N"/>
    <property type="match status" value="1"/>
</dbReference>
<dbReference type="Gramene" id="TuG1812G0600004389.01.T01">
    <property type="protein sequence ID" value="TuG1812G0600004389.01.T01"/>
    <property type="gene ID" value="TuG1812G0600004389.01"/>
</dbReference>
<dbReference type="Gene3D" id="3.80.10.10">
    <property type="entry name" value="Ribonuclease Inhibitor"/>
    <property type="match status" value="1"/>
</dbReference>
<dbReference type="InterPro" id="IPR027417">
    <property type="entry name" value="P-loop_NTPase"/>
</dbReference>
<feature type="domain" description="Disease resistance protein winged helix" evidence="9">
    <location>
        <begin position="437"/>
        <end position="508"/>
    </location>
</feature>
<evidence type="ECO:0000259" key="8">
    <source>
        <dbReference type="Pfam" id="PF18052"/>
    </source>
</evidence>
<evidence type="ECO:0000259" key="7">
    <source>
        <dbReference type="Pfam" id="PF00931"/>
    </source>
</evidence>
<keyword evidence="2" id="KW-0433">Leucine-rich repeat</keyword>
<dbReference type="GO" id="GO:0043531">
    <property type="term" value="F:ADP binding"/>
    <property type="evidence" value="ECO:0007669"/>
    <property type="project" value="InterPro"/>
</dbReference>
<dbReference type="Gene3D" id="1.10.10.10">
    <property type="entry name" value="Winged helix-like DNA-binding domain superfamily/Winged helix DNA-binding domain"/>
    <property type="match status" value="1"/>
</dbReference>
<evidence type="ECO:0000259" key="10">
    <source>
        <dbReference type="Pfam" id="PF23598"/>
    </source>
</evidence>
<dbReference type="PANTHER" id="PTHR23155:SF1107">
    <property type="entry name" value="OS08G0373000 PROTEIN"/>
    <property type="match status" value="1"/>
</dbReference>
<accession>A0A8R7UZM4</accession>
<dbReference type="SUPFAM" id="SSF52058">
    <property type="entry name" value="L domain-like"/>
    <property type="match status" value="1"/>
</dbReference>
<dbReference type="Pfam" id="PF00931">
    <property type="entry name" value="NB-ARC"/>
    <property type="match status" value="1"/>
</dbReference>
<organism evidence="11 12">
    <name type="scientific">Triticum urartu</name>
    <name type="common">Red wild einkorn</name>
    <name type="synonym">Crithodium urartu</name>
    <dbReference type="NCBI Taxonomy" id="4572"/>
    <lineage>
        <taxon>Eukaryota</taxon>
        <taxon>Viridiplantae</taxon>
        <taxon>Streptophyta</taxon>
        <taxon>Embryophyta</taxon>
        <taxon>Tracheophyta</taxon>
        <taxon>Spermatophyta</taxon>
        <taxon>Magnoliopsida</taxon>
        <taxon>Liliopsida</taxon>
        <taxon>Poales</taxon>
        <taxon>Poaceae</taxon>
        <taxon>BOP clade</taxon>
        <taxon>Pooideae</taxon>
        <taxon>Triticodae</taxon>
        <taxon>Triticeae</taxon>
        <taxon>Triticinae</taxon>
        <taxon>Triticum</taxon>
    </lineage>
</organism>
<evidence type="ECO:0000256" key="2">
    <source>
        <dbReference type="ARBA" id="ARBA00022614"/>
    </source>
</evidence>